<dbReference type="Proteomes" id="UP000633814">
    <property type="component" value="Unassembled WGS sequence"/>
</dbReference>
<organism evidence="1 2">
    <name type="scientific">Alishewanella maricola</name>
    <dbReference type="NCBI Taxonomy" id="2795740"/>
    <lineage>
        <taxon>Bacteria</taxon>
        <taxon>Pseudomonadati</taxon>
        <taxon>Pseudomonadota</taxon>
        <taxon>Gammaproteobacteria</taxon>
        <taxon>Alteromonadales</taxon>
        <taxon>Alteromonadaceae</taxon>
        <taxon>Alishewanella</taxon>
    </lineage>
</organism>
<accession>A0ABS8C331</accession>
<evidence type="ECO:0000313" key="2">
    <source>
        <dbReference type="Proteomes" id="UP000633814"/>
    </source>
</evidence>
<dbReference type="RefSeq" id="WP_226750816.1">
    <property type="nucleotide sequence ID" value="NZ_JAEINI020000004.1"/>
</dbReference>
<evidence type="ECO:0000313" key="1">
    <source>
        <dbReference type="EMBL" id="MCB5226721.1"/>
    </source>
</evidence>
<keyword evidence="2" id="KW-1185">Reference proteome</keyword>
<sequence>MNKLFIYIITAMLIFYSNESVAFETTVKLKLDPDLSGTENEVITFGLPIAKSMIFDKQDISVFYKGIEQSIYIEDGLRWHWLDNSLRSVTIQLTNFDMRTNNVDKEIVIKKQKATKPRNKLKISPERGWTAASAKKAYIKYPRVFAIHDLNYLANTDIIPPYNITTLRQNQLTSLMGKKFTRLIEDLDYGTSTHGDWLYDRSSALFKAYLNSGDVRYLKEAFLSKQFYFSHIRNDGSNPSENGGTGCWQFRGVACQDGKYIYTQPAKLALALLGDNSQWDNNLIKNMSLQADLGNYQYNTRKITNKENQGFTERAAGITGLTEVVAFEITADKEVFNHYQQRINSLNDMQNSITYWEKKNNWVPKSGAFQHNWLVHENKSKPWNTAKNDTDNYRFSPWMSENIADFLWHAYQISDQSKISSMLLKLGNAIDNHGFASTYLSGTGNNAIYVRKNHYQSLISCHGHDNDAVELLYSASSVANDQKLAIEHNKNSYTDQHNIEIVLPLALAYYFSENRDEKNRLEARIEKILNHWLNDDIKDCSLSIGRNYRAFNWQYRSNSISTWFWIKPQF</sequence>
<comment type="caution">
    <text evidence="1">The sequence shown here is derived from an EMBL/GenBank/DDBJ whole genome shotgun (WGS) entry which is preliminary data.</text>
</comment>
<proteinExistence type="predicted"/>
<reference evidence="1 2" key="1">
    <citation type="submission" date="2021-10" db="EMBL/GenBank/DDBJ databases">
        <title>Alishewanella koreense sp. nov. isolated from seawater of southwestern coast in South Korea and the proposal for the reclassification of Rheinheimera perlucida and Rheinheimera tuosuensis as Arsukibacterium perlucida and Arsukibacterium tuosuensis.</title>
        <authorList>
            <person name="Kim K.H."/>
            <person name="Ruan W."/>
            <person name="Kim K.R."/>
            <person name="Baek J.H."/>
            <person name="Jeon C.O."/>
        </authorList>
    </citation>
    <scope>NUCLEOTIDE SEQUENCE [LARGE SCALE GENOMIC DNA]</scope>
    <source>
        <strain evidence="1 2">16-MA</strain>
    </source>
</reference>
<protein>
    <submittedName>
        <fullName evidence="1">Uncharacterized protein</fullName>
    </submittedName>
</protein>
<dbReference type="EMBL" id="JAEINI020000004">
    <property type="protein sequence ID" value="MCB5226721.1"/>
    <property type="molecule type" value="Genomic_DNA"/>
</dbReference>
<name>A0ABS8C331_9ALTE</name>
<gene>
    <name evidence="1" type="ORF">JAO78_007800</name>
</gene>